<feature type="compositionally biased region" description="Polar residues" evidence="1">
    <location>
        <begin position="402"/>
        <end position="417"/>
    </location>
</feature>
<feature type="compositionally biased region" description="Polar residues" evidence="1">
    <location>
        <begin position="772"/>
        <end position="785"/>
    </location>
</feature>
<feature type="compositionally biased region" description="Low complexity" evidence="1">
    <location>
        <begin position="796"/>
        <end position="810"/>
    </location>
</feature>
<feature type="compositionally biased region" description="Polar residues" evidence="1">
    <location>
        <begin position="125"/>
        <end position="140"/>
    </location>
</feature>
<gene>
    <name evidence="2" type="ORF">FNK824_LOCUS24143</name>
</gene>
<name>A0A819LKR4_9BILA</name>
<reference evidence="2" key="1">
    <citation type="submission" date="2021-02" db="EMBL/GenBank/DDBJ databases">
        <authorList>
            <person name="Nowell W R."/>
        </authorList>
    </citation>
    <scope>NUCLEOTIDE SEQUENCE</scope>
</reference>
<feature type="region of interest" description="Disordered" evidence="1">
    <location>
        <begin position="373"/>
        <end position="423"/>
    </location>
</feature>
<feature type="region of interest" description="Disordered" evidence="1">
    <location>
        <begin position="297"/>
        <end position="353"/>
    </location>
</feature>
<feature type="compositionally biased region" description="Polar residues" evidence="1">
    <location>
        <begin position="741"/>
        <end position="750"/>
    </location>
</feature>
<feature type="compositionally biased region" description="Polar residues" evidence="1">
    <location>
        <begin position="297"/>
        <end position="307"/>
    </location>
</feature>
<evidence type="ECO:0000313" key="2">
    <source>
        <dbReference type="EMBL" id="CAF3967554.1"/>
    </source>
</evidence>
<sequence>MGLISIKPLQTITDEPMIPSTIDIQKSSGDFLTNKTVEEKIKIDKISPVTTDITPSTDIKGTKIQHPLTHSKKTKKSKEKKPKTEKKSGVLSTFFQHNKQKSKVPALDLPPVERDLSSNTQLCPTYQSDNNPLHIPSTNLPKLDIPLPTYDRPEVNMTTGKIKQTSEFAVPIIDLTPIPNLNVSEDNKQLIDTTSDHMKIPNVQLPNLQFTNDDEQKINKLSHTEIQTKVEEIPKLPTIENDQKNLPIQTETIIPKLSSFDKTEISIKPELSPIEQKITINETNIDQLSKPSVTIENKTSPNFNFQLPPTEPVSISSKTSASSPPSFDDNVPSQIISTRKPSEKQLIETKSEPRKKSSILSLCSCFSNKSTNSKDKIPSIQAPKTNLPEVNIPPSSSNISSTLKTQGSLRAPSNNLPQLDLTPTSVEPVTVPTIHIQDKKQEETQAPRVEKQLGEGKIKVQTDIPTALIETQKVKDIQNVSTESKKSSSFDIKAPVLNIPELNLSDSSKTDAYLSFTKQQDSTSIPEQIQSRSDSGLEAIISSHMHPSSTFGTITTMEDIQQHPSISSGLGSEILDKTTIHSSTLYDIQIIQSKEDINLTNYDNLTYKITMNDDIRSKLIFRQDDLKKCLENEIAKSIHDFNPKKDHKPLEKILIHAIDLIKDNKVTTYSELQQILTMEHKNDAFIVNPVVRSLYCTIEKQGLDNIDKPEFPLAIRDMVRLPAKQTFDTVTHLNKEEMPLATTQMTNETRSLIPDVSIPSETPITIEKKSSKQTTKSIDNKTGSCLTCGRSKSKTKIPSSSSSSTTTTSSNGLLDERRRLQLNTHRHELGTILHEHIQSSKPSIRKFNEHSKEIEKIIRRSLVLVTHPKIQSYEQIRNDLKTEYKQIFYLIDPIIDIIRDTFNSCDITQMHEKINLDILNSNISQTANLYNNQMSLLTIEEYNILKSNKLLWLQEYLINNEIKEKKLTRKQIKELNKILQRSLEILSTNTISTWDELLLQLQREYLKAHDLCNRSIELLKQSHRDGLFLLSQAPNEEKRRSSFLLSERARQNLKNHRSKINLSLKNLLINHNKLSNDDDDNKQLDIYLNKTLTYLDEQKPGQFKNYNDLKQQLKQDFKNNNKNQDYLIEQIVDVIEQAHAINQFDDIDKPDVQTLMKDRLDGKPLIIKEMYVSLPPRIGISKSANDESSRYLLTSINGDRTLNNTTSSHSIARGLSWREANERARILFYRGKHPAIHYDEQADAFDVRMLLETASGGTQEIPVTDTDVHELLNSCGVQWDGVNIISLVDHSEDVVRAAEQAALKVIREKGIIDLRTPPSSSTTNVDIHDESVVSPDATASSS</sequence>
<dbReference type="Proteomes" id="UP000663874">
    <property type="component" value="Unassembled WGS sequence"/>
</dbReference>
<evidence type="ECO:0000313" key="3">
    <source>
        <dbReference type="Proteomes" id="UP000663874"/>
    </source>
</evidence>
<proteinExistence type="predicted"/>
<feature type="compositionally biased region" description="Basic and acidic residues" evidence="1">
    <location>
        <begin position="340"/>
        <end position="353"/>
    </location>
</feature>
<evidence type="ECO:0000256" key="1">
    <source>
        <dbReference type="SAM" id="MobiDB-lite"/>
    </source>
</evidence>
<feature type="compositionally biased region" description="Low complexity" evidence="1">
    <location>
        <begin position="392"/>
        <end position="401"/>
    </location>
</feature>
<comment type="caution">
    <text evidence="2">The sequence shown here is derived from an EMBL/GenBank/DDBJ whole genome shotgun (WGS) entry which is preliminary data.</text>
</comment>
<feature type="region of interest" description="Disordered" evidence="1">
    <location>
        <begin position="54"/>
        <end position="89"/>
    </location>
</feature>
<feature type="region of interest" description="Disordered" evidence="1">
    <location>
        <begin position="125"/>
        <end position="146"/>
    </location>
</feature>
<accession>A0A819LKR4</accession>
<feature type="region of interest" description="Disordered" evidence="1">
    <location>
        <begin position="1315"/>
        <end position="1342"/>
    </location>
</feature>
<protein>
    <submittedName>
        <fullName evidence="2">Uncharacterized protein</fullName>
    </submittedName>
</protein>
<feature type="compositionally biased region" description="Low complexity" evidence="1">
    <location>
        <begin position="312"/>
        <end position="326"/>
    </location>
</feature>
<feature type="region of interest" description="Disordered" evidence="1">
    <location>
        <begin position="741"/>
        <end position="815"/>
    </location>
</feature>
<dbReference type="EMBL" id="CAJOBE010005294">
    <property type="protein sequence ID" value="CAF3967554.1"/>
    <property type="molecule type" value="Genomic_DNA"/>
</dbReference>
<feature type="compositionally biased region" description="Basic residues" evidence="1">
    <location>
        <begin position="69"/>
        <end position="84"/>
    </location>
</feature>
<organism evidence="2 3">
    <name type="scientific">Rotaria sordida</name>
    <dbReference type="NCBI Taxonomy" id="392033"/>
    <lineage>
        <taxon>Eukaryota</taxon>
        <taxon>Metazoa</taxon>
        <taxon>Spiralia</taxon>
        <taxon>Gnathifera</taxon>
        <taxon>Rotifera</taxon>
        <taxon>Eurotatoria</taxon>
        <taxon>Bdelloidea</taxon>
        <taxon>Philodinida</taxon>
        <taxon>Philodinidae</taxon>
        <taxon>Rotaria</taxon>
    </lineage>
</organism>